<gene>
    <name evidence="2" type="ORF">OG994_21535</name>
</gene>
<keyword evidence="1" id="KW-1133">Transmembrane helix</keyword>
<protein>
    <submittedName>
        <fullName evidence="2">GlsB/YeaQ/YmgE family stress response membrane protein</fullName>
    </submittedName>
</protein>
<feature type="transmembrane region" description="Helical" evidence="1">
    <location>
        <begin position="237"/>
        <end position="258"/>
    </location>
</feature>
<keyword evidence="1" id="KW-0812">Transmembrane</keyword>
<name>A0ABZ1S1U4_9ACTN</name>
<keyword evidence="1" id="KW-0472">Membrane</keyword>
<evidence type="ECO:0000313" key="3">
    <source>
        <dbReference type="Proteomes" id="UP001432190"/>
    </source>
</evidence>
<feature type="transmembrane region" description="Helical" evidence="1">
    <location>
        <begin position="176"/>
        <end position="194"/>
    </location>
</feature>
<sequence>MNQPDPSPGPAETRSPLERRYRRLLRAYPRRYQVERGEEIVGTYLDLVGPGPRWPSPHDALDLLCAGLRERLRGYGALGLADAFPLAATAALNTLIAFAVFLLLQVELDDPRITGLDPVGPFQTLGAVAWLAWLLVGLTATTLPGPWARYAAAAGLLLTIALPPVAALIGQPRPPLFVLIPTIALGLATLALPTHPSRVGRSLPPLAVGFGTAVSVPFSAAANGGDPFTSYRSTPEILAMVGGLMFALVLIVGLGRALRADDSGLWAALLLATPAGLFGANQLTQAVWGSRGGAPTPMAFIAATAAVLLTGAALLAAAVAGQAARHRAVRQRALPSTCPTCGHRPDTTART</sequence>
<keyword evidence="3" id="KW-1185">Reference proteome</keyword>
<feature type="transmembrane region" description="Helical" evidence="1">
    <location>
        <begin position="300"/>
        <end position="320"/>
    </location>
</feature>
<feature type="transmembrane region" description="Helical" evidence="1">
    <location>
        <begin position="150"/>
        <end position="170"/>
    </location>
</feature>
<evidence type="ECO:0000256" key="1">
    <source>
        <dbReference type="SAM" id="Phobius"/>
    </source>
</evidence>
<organism evidence="2 3">
    <name type="scientific">Micromonospora globbae</name>
    <dbReference type="NCBI Taxonomy" id="1894969"/>
    <lineage>
        <taxon>Bacteria</taxon>
        <taxon>Bacillati</taxon>
        <taxon>Actinomycetota</taxon>
        <taxon>Actinomycetes</taxon>
        <taxon>Micromonosporales</taxon>
        <taxon>Micromonosporaceae</taxon>
        <taxon>Micromonospora</taxon>
    </lineage>
</organism>
<feature type="transmembrane region" description="Helical" evidence="1">
    <location>
        <begin position="265"/>
        <end position="288"/>
    </location>
</feature>
<feature type="transmembrane region" description="Helical" evidence="1">
    <location>
        <begin position="124"/>
        <end position="143"/>
    </location>
</feature>
<proteinExistence type="predicted"/>
<reference evidence="2" key="1">
    <citation type="submission" date="2022-10" db="EMBL/GenBank/DDBJ databases">
        <title>The complete genomes of actinobacterial strains from the NBC collection.</title>
        <authorList>
            <person name="Joergensen T.S."/>
            <person name="Alvarez Arevalo M."/>
            <person name="Sterndorff E.B."/>
            <person name="Faurdal D."/>
            <person name="Vuksanovic O."/>
            <person name="Mourched A.-S."/>
            <person name="Charusanti P."/>
            <person name="Shaw S."/>
            <person name="Blin K."/>
            <person name="Weber T."/>
        </authorList>
    </citation>
    <scope>NUCLEOTIDE SEQUENCE</scope>
    <source>
        <strain evidence="2">NBC_00256</strain>
    </source>
</reference>
<dbReference type="EMBL" id="CP108084">
    <property type="protein sequence ID" value="WUP48186.1"/>
    <property type="molecule type" value="Genomic_DNA"/>
</dbReference>
<dbReference type="Proteomes" id="UP001432190">
    <property type="component" value="Chromosome"/>
</dbReference>
<accession>A0ABZ1S1U4</accession>
<evidence type="ECO:0000313" key="2">
    <source>
        <dbReference type="EMBL" id="WUP48186.1"/>
    </source>
</evidence>
<dbReference type="RefSeq" id="WP_328850769.1">
    <property type="nucleotide sequence ID" value="NZ_CP108084.1"/>
</dbReference>
<feature type="transmembrane region" description="Helical" evidence="1">
    <location>
        <begin position="78"/>
        <end position="104"/>
    </location>
</feature>